<accession>A0A841AE51</accession>
<dbReference type="AlphaFoldDB" id="A0A841AE51"/>
<reference evidence="1 2" key="1">
    <citation type="submission" date="2020-08" db="EMBL/GenBank/DDBJ databases">
        <title>Sequencing the genomes of 1000 actinobacteria strains.</title>
        <authorList>
            <person name="Klenk H.-P."/>
        </authorList>
    </citation>
    <scope>NUCLEOTIDE SEQUENCE [LARGE SCALE GENOMIC DNA]</scope>
    <source>
        <strain evidence="1 2">DSM 28796</strain>
    </source>
</reference>
<dbReference type="Proteomes" id="UP000588158">
    <property type="component" value="Unassembled WGS sequence"/>
</dbReference>
<proteinExistence type="predicted"/>
<organism evidence="1 2">
    <name type="scientific">Brachybacterium aquaticum</name>
    <dbReference type="NCBI Taxonomy" id="1432564"/>
    <lineage>
        <taxon>Bacteria</taxon>
        <taxon>Bacillati</taxon>
        <taxon>Actinomycetota</taxon>
        <taxon>Actinomycetes</taxon>
        <taxon>Micrococcales</taxon>
        <taxon>Dermabacteraceae</taxon>
        <taxon>Brachybacterium</taxon>
    </lineage>
</organism>
<comment type="caution">
    <text evidence="1">The sequence shown here is derived from an EMBL/GenBank/DDBJ whole genome shotgun (WGS) entry which is preliminary data.</text>
</comment>
<dbReference type="EMBL" id="JACHLZ010000001">
    <property type="protein sequence ID" value="MBB5831424.1"/>
    <property type="molecule type" value="Genomic_DNA"/>
</dbReference>
<evidence type="ECO:0000313" key="1">
    <source>
        <dbReference type="EMBL" id="MBB5831424.1"/>
    </source>
</evidence>
<sequence>MGSIITAVAVLETHMERKPVATMNPSTSREGLEPIFPTIASAMRLCRFQRCMARASMNPPMNRKMMLLP</sequence>
<keyword evidence="2" id="KW-1185">Reference proteome</keyword>
<evidence type="ECO:0000313" key="2">
    <source>
        <dbReference type="Proteomes" id="UP000588158"/>
    </source>
</evidence>
<gene>
    <name evidence="1" type="ORF">HNR70_001237</name>
</gene>
<name>A0A841AE51_9MICO</name>
<protein>
    <submittedName>
        <fullName evidence="1">Putative transcriptional regulator</fullName>
    </submittedName>
</protein>